<keyword evidence="10 11" id="KW-0472">Membrane</keyword>
<dbReference type="Gene3D" id="1.20.120.1770">
    <property type="match status" value="1"/>
</dbReference>
<sequence length="84" mass="9234">MFFYPGGSESPRSQSIPWHVLFGLIVYVLALGTASLGFLEKLTFLESSAGVAKYGSEELLVNFTAIVTREYCSLAPLVLERQCL</sequence>
<dbReference type="GO" id="GO:0016020">
    <property type="term" value="C:membrane"/>
    <property type="evidence" value="ECO:0007669"/>
    <property type="project" value="UniProtKB-SubCell"/>
</dbReference>
<keyword evidence="14" id="KW-1185">Reference proteome</keyword>
<dbReference type="GO" id="GO:0046872">
    <property type="term" value="F:metal ion binding"/>
    <property type="evidence" value="ECO:0007669"/>
    <property type="project" value="UniProtKB-KW"/>
</dbReference>
<evidence type="ECO:0000256" key="10">
    <source>
        <dbReference type="ARBA" id="ARBA00023136"/>
    </source>
</evidence>
<keyword evidence="7" id="KW-0249">Electron transport</keyword>
<protein>
    <recommendedName>
        <fullName evidence="12">Cytochrome b561 domain-containing protein</fullName>
    </recommendedName>
</protein>
<keyword evidence="5 11" id="KW-0812">Transmembrane</keyword>
<evidence type="ECO:0000256" key="9">
    <source>
        <dbReference type="ARBA" id="ARBA00023004"/>
    </source>
</evidence>
<dbReference type="STRING" id="3818.A0A445AU55"/>
<keyword evidence="3" id="KW-0813">Transport</keyword>
<dbReference type="Pfam" id="PF03188">
    <property type="entry name" value="Cytochrom_B561"/>
    <property type="match status" value="1"/>
</dbReference>
<keyword evidence="8 11" id="KW-1133">Transmembrane helix</keyword>
<keyword evidence="6" id="KW-0479">Metal-binding</keyword>
<evidence type="ECO:0000256" key="8">
    <source>
        <dbReference type="ARBA" id="ARBA00022989"/>
    </source>
</evidence>
<dbReference type="EMBL" id="SDMP01000011">
    <property type="protein sequence ID" value="RYR29906.1"/>
    <property type="molecule type" value="Genomic_DNA"/>
</dbReference>
<dbReference type="PANTHER" id="PTHR10106:SF22">
    <property type="entry name" value="TRANSMEMBRANE ASCORBATE FERRIREDUCTASE 1"/>
    <property type="match status" value="1"/>
</dbReference>
<comment type="subcellular location">
    <subcellularLocation>
        <location evidence="2">Membrane</location>
        <topology evidence="2">Multi-pass membrane protein</topology>
    </subcellularLocation>
</comment>
<evidence type="ECO:0000256" key="3">
    <source>
        <dbReference type="ARBA" id="ARBA00022448"/>
    </source>
</evidence>
<accession>A0A445AU55</accession>
<evidence type="ECO:0000256" key="5">
    <source>
        <dbReference type="ARBA" id="ARBA00022692"/>
    </source>
</evidence>
<feature type="domain" description="Cytochrome b561" evidence="12">
    <location>
        <begin position="1"/>
        <end position="80"/>
    </location>
</feature>
<reference evidence="13 14" key="1">
    <citation type="submission" date="2019-01" db="EMBL/GenBank/DDBJ databases">
        <title>Sequencing of cultivated peanut Arachis hypogaea provides insights into genome evolution and oil improvement.</title>
        <authorList>
            <person name="Chen X."/>
        </authorList>
    </citation>
    <scope>NUCLEOTIDE SEQUENCE [LARGE SCALE GENOMIC DNA]</scope>
    <source>
        <strain evidence="14">cv. Fuhuasheng</strain>
        <tissue evidence="13">Leaves</tissue>
    </source>
</reference>
<comment type="caution">
    <text evidence="13">The sequence shown here is derived from an EMBL/GenBank/DDBJ whole genome shotgun (WGS) entry which is preliminary data.</text>
</comment>
<keyword evidence="4" id="KW-0349">Heme</keyword>
<evidence type="ECO:0000259" key="12">
    <source>
        <dbReference type="PROSITE" id="PS50939"/>
    </source>
</evidence>
<evidence type="ECO:0000256" key="2">
    <source>
        <dbReference type="ARBA" id="ARBA00004141"/>
    </source>
</evidence>
<keyword evidence="9" id="KW-0408">Iron</keyword>
<dbReference type="InterPro" id="IPR043205">
    <property type="entry name" value="CYB561/CYBRD1-like"/>
</dbReference>
<dbReference type="GO" id="GO:0016491">
    <property type="term" value="F:oxidoreductase activity"/>
    <property type="evidence" value="ECO:0007669"/>
    <property type="project" value="InterPro"/>
</dbReference>
<proteinExistence type="predicted"/>
<evidence type="ECO:0000256" key="7">
    <source>
        <dbReference type="ARBA" id="ARBA00022982"/>
    </source>
</evidence>
<organism evidence="13 14">
    <name type="scientific">Arachis hypogaea</name>
    <name type="common">Peanut</name>
    <dbReference type="NCBI Taxonomy" id="3818"/>
    <lineage>
        <taxon>Eukaryota</taxon>
        <taxon>Viridiplantae</taxon>
        <taxon>Streptophyta</taxon>
        <taxon>Embryophyta</taxon>
        <taxon>Tracheophyta</taxon>
        <taxon>Spermatophyta</taxon>
        <taxon>Magnoliopsida</taxon>
        <taxon>eudicotyledons</taxon>
        <taxon>Gunneridae</taxon>
        <taxon>Pentapetalae</taxon>
        <taxon>rosids</taxon>
        <taxon>fabids</taxon>
        <taxon>Fabales</taxon>
        <taxon>Fabaceae</taxon>
        <taxon>Papilionoideae</taxon>
        <taxon>50 kb inversion clade</taxon>
        <taxon>dalbergioids sensu lato</taxon>
        <taxon>Dalbergieae</taxon>
        <taxon>Pterocarpus clade</taxon>
        <taxon>Arachis</taxon>
    </lineage>
</organism>
<evidence type="ECO:0000313" key="14">
    <source>
        <dbReference type="Proteomes" id="UP000289738"/>
    </source>
</evidence>
<evidence type="ECO:0000256" key="1">
    <source>
        <dbReference type="ARBA" id="ARBA00001970"/>
    </source>
</evidence>
<dbReference type="PROSITE" id="PS50939">
    <property type="entry name" value="CYTOCHROME_B561"/>
    <property type="match status" value="1"/>
</dbReference>
<dbReference type="AlphaFoldDB" id="A0A445AU55"/>
<feature type="transmembrane region" description="Helical" evidence="11">
    <location>
        <begin position="20"/>
        <end position="39"/>
    </location>
</feature>
<name>A0A445AU55_ARAHY</name>
<evidence type="ECO:0000313" key="13">
    <source>
        <dbReference type="EMBL" id="RYR29906.1"/>
    </source>
</evidence>
<gene>
    <name evidence="13" type="ORF">Ahy_B01g054539</name>
</gene>
<dbReference type="Proteomes" id="UP000289738">
    <property type="component" value="Chromosome B01"/>
</dbReference>
<evidence type="ECO:0000256" key="11">
    <source>
        <dbReference type="SAM" id="Phobius"/>
    </source>
</evidence>
<evidence type="ECO:0000256" key="4">
    <source>
        <dbReference type="ARBA" id="ARBA00022617"/>
    </source>
</evidence>
<evidence type="ECO:0000256" key="6">
    <source>
        <dbReference type="ARBA" id="ARBA00022723"/>
    </source>
</evidence>
<comment type="cofactor">
    <cofactor evidence="1">
        <name>heme b</name>
        <dbReference type="ChEBI" id="CHEBI:60344"/>
    </cofactor>
</comment>
<dbReference type="InterPro" id="IPR006593">
    <property type="entry name" value="Cyt_b561/ferric_Rdtase_TM"/>
</dbReference>
<dbReference type="PANTHER" id="PTHR10106">
    <property type="entry name" value="CYTOCHROME B561-RELATED"/>
    <property type="match status" value="1"/>
</dbReference>